<dbReference type="SUPFAM" id="SSF53850">
    <property type="entry name" value="Periplasmic binding protein-like II"/>
    <property type="match status" value="1"/>
</dbReference>
<accession>A0A540R8M4</accession>
<dbReference type="PANTHER" id="PTHR30290:SF10">
    <property type="entry name" value="PERIPLASMIC OLIGOPEPTIDE-BINDING PROTEIN-RELATED"/>
    <property type="match status" value="1"/>
</dbReference>
<dbReference type="RefSeq" id="WP_141628581.1">
    <property type="nucleotide sequence ID" value="NZ_VHIR01000003.1"/>
</dbReference>
<sequence>MKSPFRATLAAALALALAGAVTSCASPSSSSASTDENWITYLEPQMFRTLYPPAAGFYPNGGVVNQVTDRLLYQDPETLQLSPWIATDLPKINADATEYTFNIRTDVTYSDGTPLTAENVVANFDLYGKGDKSRTLNSSEQITNYDHGEVVDDDTVKFYFSAPSPGFAQATAGYNAGLVADSTLQLDNEGFAPGNAEAVIGSGPFVITGETLNTALDLTARDDYNWAPPAARHQGRARLDGIHYRLAAEESTRAGALVSDQAQIARQVSAPVEKQLEAQGINIIARGTNSMNNQLAFRFNHPILKDKRVRDAIMNGINREEIMRILFSPTYPLATSTVAATGLGYKDQSAAYSYDPEHATALLDEAGWIPGEDGIRVKDGQRLTLRVNTALPQPRSKEVQTMVQEDMRELGIEWLINAGDQATQNADAKDIDKIQVYHSMVGRADYDAIHSLYSVTNRDVFLNQDAKGNPIDQHLEDLLTTVISAPTDAERKQATEDVQDYITEQSYSLPLFEEPVVYAVAPYLKGFSPEAVARPWFYEAYIDHAAKEAQ</sequence>
<name>A0A540R8M4_9CORY</name>
<evidence type="ECO:0000256" key="5">
    <source>
        <dbReference type="SAM" id="SignalP"/>
    </source>
</evidence>
<gene>
    <name evidence="7" type="ORF">EJK80_02785</name>
</gene>
<dbReference type="NCBIfam" id="TIGR04028">
    <property type="entry name" value="SBP_KPN_01854"/>
    <property type="match status" value="1"/>
</dbReference>
<dbReference type="AlphaFoldDB" id="A0A540R8M4"/>
<feature type="chain" id="PRO_5039080428" evidence="5">
    <location>
        <begin position="26"/>
        <end position="550"/>
    </location>
</feature>
<dbReference type="InterPro" id="IPR000914">
    <property type="entry name" value="SBP_5_dom"/>
</dbReference>
<protein>
    <submittedName>
        <fullName evidence="7">TIGR04028 family ABC transporter substrate-binding protein</fullName>
    </submittedName>
</protein>
<dbReference type="PIRSF" id="PIRSF002741">
    <property type="entry name" value="MppA"/>
    <property type="match status" value="1"/>
</dbReference>
<dbReference type="InterPro" id="IPR023920">
    <property type="entry name" value="ABC_transptr_sub-bd_KPN01854"/>
</dbReference>
<evidence type="ECO:0000256" key="3">
    <source>
        <dbReference type="ARBA" id="ARBA00022448"/>
    </source>
</evidence>
<dbReference type="Gene3D" id="3.10.105.10">
    <property type="entry name" value="Dipeptide-binding Protein, Domain 3"/>
    <property type="match status" value="1"/>
</dbReference>
<comment type="similarity">
    <text evidence="2">Belongs to the bacterial solute-binding protein 5 family.</text>
</comment>
<dbReference type="GO" id="GO:0030313">
    <property type="term" value="C:cell envelope"/>
    <property type="evidence" value="ECO:0007669"/>
    <property type="project" value="UniProtKB-SubCell"/>
</dbReference>
<keyword evidence="8" id="KW-1185">Reference proteome</keyword>
<dbReference type="Gene3D" id="3.40.190.10">
    <property type="entry name" value="Periplasmic binding protein-like II"/>
    <property type="match status" value="1"/>
</dbReference>
<evidence type="ECO:0000256" key="2">
    <source>
        <dbReference type="ARBA" id="ARBA00005695"/>
    </source>
</evidence>
<dbReference type="EMBL" id="VHIR01000003">
    <property type="protein sequence ID" value="TQE44086.1"/>
    <property type="molecule type" value="Genomic_DNA"/>
</dbReference>
<comment type="subcellular location">
    <subcellularLocation>
        <location evidence="1">Cell envelope</location>
    </subcellularLocation>
</comment>
<feature type="domain" description="Solute-binding protein family 5" evidence="6">
    <location>
        <begin position="81"/>
        <end position="449"/>
    </location>
</feature>
<dbReference type="InterPro" id="IPR039424">
    <property type="entry name" value="SBP_5"/>
</dbReference>
<evidence type="ECO:0000256" key="1">
    <source>
        <dbReference type="ARBA" id="ARBA00004196"/>
    </source>
</evidence>
<dbReference type="CDD" id="cd08492">
    <property type="entry name" value="PBP2_NikA_DppA_OppA_like_15"/>
    <property type="match status" value="1"/>
</dbReference>
<dbReference type="GO" id="GO:1904680">
    <property type="term" value="F:peptide transmembrane transporter activity"/>
    <property type="evidence" value="ECO:0007669"/>
    <property type="project" value="TreeGrafter"/>
</dbReference>
<evidence type="ECO:0000313" key="8">
    <source>
        <dbReference type="Proteomes" id="UP000318080"/>
    </source>
</evidence>
<dbReference type="GO" id="GO:0043190">
    <property type="term" value="C:ATP-binding cassette (ABC) transporter complex"/>
    <property type="evidence" value="ECO:0007669"/>
    <property type="project" value="InterPro"/>
</dbReference>
<reference evidence="7 8" key="1">
    <citation type="submission" date="2019-06" db="EMBL/GenBank/DDBJ databases">
        <title>Draft genome of C. phoceense Strain 272.</title>
        <authorList>
            <person name="Pacheco L.G.C."/>
            <person name="Barberis C.M."/>
            <person name="Almuzara M.N."/>
            <person name="Traglia G.M."/>
            <person name="Santos C.S."/>
            <person name="Rocha D.J.P.G."/>
            <person name="Aguiar E.R.G.R."/>
            <person name="Vay C.A."/>
        </authorList>
    </citation>
    <scope>NUCLEOTIDE SEQUENCE [LARGE SCALE GENOMIC DNA]</scope>
    <source>
        <strain evidence="7 8">272</strain>
    </source>
</reference>
<dbReference type="Proteomes" id="UP000318080">
    <property type="component" value="Unassembled WGS sequence"/>
</dbReference>
<comment type="caution">
    <text evidence="7">The sequence shown here is derived from an EMBL/GenBank/DDBJ whole genome shotgun (WGS) entry which is preliminary data.</text>
</comment>
<evidence type="ECO:0000313" key="7">
    <source>
        <dbReference type="EMBL" id="TQE44086.1"/>
    </source>
</evidence>
<keyword evidence="3" id="KW-0813">Transport</keyword>
<dbReference type="PROSITE" id="PS51257">
    <property type="entry name" value="PROKAR_LIPOPROTEIN"/>
    <property type="match status" value="1"/>
</dbReference>
<dbReference type="GO" id="GO:0042597">
    <property type="term" value="C:periplasmic space"/>
    <property type="evidence" value="ECO:0007669"/>
    <property type="project" value="UniProtKB-ARBA"/>
</dbReference>
<feature type="signal peptide" evidence="5">
    <location>
        <begin position="1"/>
        <end position="25"/>
    </location>
</feature>
<dbReference type="GO" id="GO:0015833">
    <property type="term" value="P:peptide transport"/>
    <property type="evidence" value="ECO:0007669"/>
    <property type="project" value="TreeGrafter"/>
</dbReference>
<proteinExistence type="inferred from homology"/>
<keyword evidence="4 5" id="KW-0732">Signal</keyword>
<evidence type="ECO:0000259" key="6">
    <source>
        <dbReference type="Pfam" id="PF00496"/>
    </source>
</evidence>
<dbReference type="Pfam" id="PF00496">
    <property type="entry name" value="SBP_bac_5"/>
    <property type="match status" value="1"/>
</dbReference>
<dbReference type="STRING" id="1686286.GCA_900092335_01334"/>
<organism evidence="7 8">
    <name type="scientific">Corynebacterium phoceense</name>
    <dbReference type="NCBI Taxonomy" id="1686286"/>
    <lineage>
        <taxon>Bacteria</taxon>
        <taxon>Bacillati</taxon>
        <taxon>Actinomycetota</taxon>
        <taxon>Actinomycetes</taxon>
        <taxon>Mycobacteriales</taxon>
        <taxon>Corynebacteriaceae</taxon>
        <taxon>Corynebacterium</taxon>
    </lineage>
</organism>
<evidence type="ECO:0000256" key="4">
    <source>
        <dbReference type="ARBA" id="ARBA00022729"/>
    </source>
</evidence>
<dbReference type="PANTHER" id="PTHR30290">
    <property type="entry name" value="PERIPLASMIC BINDING COMPONENT OF ABC TRANSPORTER"/>
    <property type="match status" value="1"/>
</dbReference>
<dbReference type="InterPro" id="IPR030678">
    <property type="entry name" value="Peptide/Ni-bd"/>
</dbReference>